<evidence type="ECO:0000313" key="1">
    <source>
        <dbReference type="EMBL" id="KAF0651360.1"/>
    </source>
</evidence>
<dbReference type="Proteomes" id="UP000731519">
    <property type="component" value="Unassembled WGS sequence"/>
</dbReference>
<sequence length="156" mass="16604">MPSRATRMLPGLRSRWITGTSCAYDSTVAICAATAAAHRQGPAGVEVGGQRHAVDEFHHREQPLVRGVEHRVVHLRHAGVLDARGDAGLAAEALGELLGRLRGGDRRLPDGLHGDGPVEHGVVAAPHVAHAAVAELLQEFVTVGDRLLRHLAPRYA</sequence>
<organism evidence="1 2">
    <name type="scientific">Streptomyces fradiae ATCC 10745 = DSM 40063</name>
    <dbReference type="NCBI Taxonomy" id="1319510"/>
    <lineage>
        <taxon>Bacteria</taxon>
        <taxon>Bacillati</taxon>
        <taxon>Actinomycetota</taxon>
        <taxon>Actinomycetes</taxon>
        <taxon>Kitasatosporales</taxon>
        <taxon>Streptomycetaceae</taxon>
        <taxon>Streptomyces</taxon>
    </lineage>
</organism>
<dbReference type="EMBL" id="ASYR01000003">
    <property type="protein sequence ID" value="KAF0651360.1"/>
    <property type="molecule type" value="Genomic_DNA"/>
</dbReference>
<keyword evidence="2" id="KW-1185">Reference proteome</keyword>
<accession>A0ABQ6Y037</accession>
<reference evidence="1 2" key="1">
    <citation type="submission" date="2013-05" db="EMBL/GenBank/DDBJ databases">
        <title>Genome Sequence of Streptomyces fradiae.</title>
        <authorList>
            <person name="Kirby R."/>
        </authorList>
    </citation>
    <scope>NUCLEOTIDE SEQUENCE [LARGE SCALE GENOMIC DNA]</scope>
    <source>
        <strain evidence="1 2">ATCC 10745</strain>
    </source>
</reference>
<evidence type="ECO:0000313" key="2">
    <source>
        <dbReference type="Proteomes" id="UP000731519"/>
    </source>
</evidence>
<gene>
    <name evidence="1" type="ORF">K701_02335</name>
</gene>
<proteinExistence type="predicted"/>
<comment type="caution">
    <text evidence="1">The sequence shown here is derived from an EMBL/GenBank/DDBJ whole genome shotgun (WGS) entry which is preliminary data.</text>
</comment>
<protein>
    <submittedName>
        <fullName evidence="1">Uncharacterized protein</fullName>
    </submittedName>
</protein>
<name>A0ABQ6Y037_STRFR</name>